<dbReference type="Proteomes" id="UP001454036">
    <property type="component" value="Unassembled WGS sequence"/>
</dbReference>
<dbReference type="EMBL" id="BAABME010004719">
    <property type="protein sequence ID" value="GAA0163326.1"/>
    <property type="molecule type" value="Genomic_DNA"/>
</dbReference>
<name>A0AAV3QK01_LITER</name>
<protein>
    <submittedName>
        <fullName evidence="1">Uncharacterized protein</fullName>
    </submittedName>
</protein>
<sequence length="70" mass="8445">MVMKLTFLTTGHHDPSLYLLIIGSRTLDVDEKTKKELTVSYIWWELKKPYIKSLVQFEIRMNRKIKDQFE</sequence>
<organism evidence="1 2">
    <name type="scientific">Lithospermum erythrorhizon</name>
    <name type="common">Purple gromwell</name>
    <name type="synonym">Lithospermum officinale var. erythrorhizon</name>
    <dbReference type="NCBI Taxonomy" id="34254"/>
    <lineage>
        <taxon>Eukaryota</taxon>
        <taxon>Viridiplantae</taxon>
        <taxon>Streptophyta</taxon>
        <taxon>Embryophyta</taxon>
        <taxon>Tracheophyta</taxon>
        <taxon>Spermatophyta</taxon>
        <taxon>Magnoliopsida</taxon>
        <taxon>eudicotyledons</taxon>
        <taxon>Gunneridae</taxon>
        <taxon>Pentapetalae</taxon>
        <taxon>asterids</taxon>
        <taxon>lamiids</taxon>
        <taxon>Boraginales</taxon>
        <taxon>Boraginaceae</taxon>
        <taxon>Boraginoideae</taxon>
        <taxon>Lithospermeae</taxon>
        <taxon>Lithospermum</taxon>
    </lineage>
</organism>
<evidence type="ECO:0000313" key="2">
    <source>
        <dbReference type="Proteomes" id="UP001454036"/>
    </source>
</evidence>
<evidence type="ECO:0000313" key="1">
    <source>
        <dbReference type="EMBL" id="GAA0163326.1"/>
    </source>
</evidence>
<dbReference type="AlphaFoldDB" id="A0AAV3QK01"/>
<comment type="caution">
    <text evidence="1">The sequence shown here is derived from an EMBL/GenBank/DDBJ whole genome shotgun (WGS) entry which is preliminary data.</text>
</comment>
<gene>
    <name evidence="1" type="ORF">LIER_19222</name>
</gene>
<reference evidence="1 2" key="1">
    <citation type="submission" date="2024-01" db="EMBL/GenBank/DDBJ databases">
        <title>The complete chloroplast genome sequence of Lithospermum erythrorhizon: insights into the phylogenetic relationship among Boraginaceae species and the maternal lineages of purple gromwells.</title>
        <authorList>
            <person name="Okada T."/>
            <person name="Watanabe K."/>
        </authorList>
    </citation>
    <scope>NUCLEOTIDE SEQUENCE [LARGE SCALE GENOMIC DNA]</scope>
</reference>
<accession>A0AAV3QK01</accession>
<proteinExistence type="predicted"/>
<keyword evidence="2" id="KW-1185">Reference proteome</keyword>